<feature type="domain" description="Transposase IS4-like" evidence="2">
    <location>
        <begin position="164"/>
        <end position="298"/>
    </location>
</feature>
<dbReference type="PANTHER" id="PTHR30298">
    <property type="entry name" value="H REPEAT-ASSOCIATED PREDICTED TRANSPOSASE"/>
    <property type="match status" value="1"/>
</dbReference>
<organism evidence="5">
    <name type="scientific">Streptomyces sp. NBC_00119</name>
    <dbReference type="NCBI Taxonomy" id="2975659"/>
    <lineage>
        <taxon>Bacteria</taxon>
        <taxon>Bacillati</taxon>
        <taxon>Actinomycetota</taxon>
        <taxon>Actinomycetes</taxon>
        <taxon>Kitasatosporales</taxon>
        <taxon>Streptomycetaceae</taxon>
        <taxon>Streptomyces</taxon>
    </lineage>
</organism>
<dbReference type="InterPro" id="IPR032806">
    <property type="entry name" value="YbfD_N"/>
</dbReference>
<name>A0AAU1UPG0_9ACTN</name>
<proteinExistence type="predicted"/>
<dbReference type="PANTHER" id="PTHR30298:SF0">
    <property type="entry name" value="PROTEIN YBFL-RELATED"/>
    <property type="match status" value="1"/>
</dbReference>
<dbReference type="Pfam" id="PF01609">
    <property type="entry name" value="DDE_Tnp_1"/>
    <property type="match status" value="1"/>
</dbReference>
<accession>A0AAU1UPG0</accession>
<evidence type="ECO:0000259" key="3">
    <source>
        <dbReference type="Pfam" id="PF13808"/>
    </source>
</evidence>
<feature type="region of interest" description="Disordered" evidence="1">
    <location>
        <begin position="108"/>
        <end position="140"/>
    </location>
</feature>
<dbReference type="InterPro" id="IPR047647">
    <property type="entry name" value="ISAs1_transpos"/>
</dbReference>
<dbReference type="AlphaFoldDB" id="A0AAU1UPG0"/>
<dbReference type="InterPro" id="IPR002559">
    <property type="entry name" value="Transposase_11"/>
</dbReference>
<evidence type="ECO:0000313" key="4">
    <source>
        <dbReference type="EMBL" id="WTS18505.1"/>
    </source>
</evidence>
<dbReference type="GO" id="GO:0003677">
    <property type="term" value="F:DNA binding"/>
    <property type="evidence" value="ECO:0007669"/>
    <property type="project" value="InterPro"/>
</dbReference>
<feature type="domain" description="H repeat-associated protein N-terminal" evidence="3">
    <location>
        <begin position="7"/>
        <end position="95"/>
    </location>
</feature>
<evidence type="ECO:0000259" key="2">
    <source>
        <dbReference type="Pfam" id="PF01609"/>
    </source>
</evidence>
<reference evidence="5" key="1">
    <citation type="submission" date="2022-10" db="EMBL/GenBank/DDBJ databases">
        <title>The complete genomes of actinobacterial strains from the NBC collection.</title>
        <authorList>
            <person name="Joergensen T.S."/>
            <person name="Alvarez Arevalo M."/>
            <person name="Sterndorff E.B."/>
            <person name="Faurdal D."/>
            <person name="Vuksanovic O."/>
            <person name="Mourched A.-S."/>
            <person name="Charusanti P."/>
            <person name="Shaw S."/>
            <person name="Blin K."/>
            <person name="Weber T."/>
        </authorList>
    </citation>
    <scope>NUCLEOTIDE SEQUENCE</scope>
    <source>
        <strain evidence="5">NBC_00119</strain>
    </source>
</reference>
<sequence length="333" mass="36536">MPSGLLDALAQVPDPRTPRGVRFRLATLLAVGVCALTSAGHNSLTAIAEWVRRCDQDVLARLGCPFDPFTGRFKAPGERTLRDVFARVDPAILTAAGFTRLTTLQARPISATTPDGTVEREQRRAHRTAQHETDPPQPRRTAFAVDGKCLRGAVRADGSRVFVLSAVRHHDALTAALREIGAKTNEIPEFAPLLDTPDDQDLTGSVVTVDALHAQPSHARYLVEGRQAHYLLSVKNNQPTLARQLTKLPWKQVPVLDQSRDRGHGREEVREAKVVSVDGLLFPQARQVVRIHRKRRRIGTSKWQTDTAAVVPSSSLFSGLPGCGRAQVRPPRS</sequence>
<dbReference type="NCBIfam" id="NF033564">
    <property type="entry name" value="transpos_ISAs1"/>
    <property type="match status" value="1"/>
</dbReference>
<protein>
    <submittedName>
        <fullName evidence="5">ISAs1 family transposase</fullName>
    </submittedName>
</protein>
<dbReference type="GO" id="GO:0006313">
    <property type="term" value="P:DNA transposition"/>
    <property type="evidence" value="ECO:0007669"/>
    <property type="project" value="InterPro"/>
</dbReference>
<dbReference type="EMBL" id="CP108195">
    <property type="protein sequence ID" value="WTS18505.1"/>
    <property type="molecule type" value="Genomic_DNA"/>
</dbReference>
<evidence type="ECO:0000313" key="5">
    <source>
        <dbReference type="EMBL" id="WTS19122.1"/>
    </source>
</evidence>
<dbReference type="InterPro" id="IPR051698">
    <property type="entry name" value="Transposase_11-like"/>
</dbReference>
<gene>
    <name evidence="4" type="ORF">OHU69_00515</name>
    <name evidence="5" type="ORF">OHU69_50155</name>
</gene>
<evidence type="ECO:0000256" key="1">
    <source>
        <dbReference type="SAM" id="MobiDB-lite"/>
    </source>
</evidence>
<dbReference type="EMBL" id="CP108195">
    <property type="protein sequence ID" value="WTS19122.1"/>
    <property type="molecule type" value="Genomic_DNA"/>
</dbReference>
<dbReference type="Pfam" id="PF13808">
    <property type="entry name" value="DDE_Tnp_1_assoc"/>
    <property type="match status" value="1"/>
</dbReference>
<dbReference type="GO" id="GO:0004803">
    <property type="term" value="F:transposase activity"/>
    <property type="evidence" value="ECO:0007669"/>
    <property type="project" value="InterPro"/>
</dbReference>